<gene>
    <name evidence="1" type="ORF">SAMN05660236_3734</name>
</gene>
<organism evidence="1 2">
    <name type="scientific">Ohtaekwangia koreensis</name>
    <dbReference type="NCBI Taxonomy" id="688867"/>
    <lineage>
        <taxon>Bacteria</taxon>
        <taxon>Pseudomonadati</taxon>
        <taxon>Bacteroidota</taxon>
        <taxon>Cytophagia</taxon>
        <taxon>Cytophagales</taxon>
        <taxon>Fulvivirgaceae</taxon>
        <taxon>Ohtaekwangia</taxon>
    </lineage>
</organism>
<proteinExistence type="predicted"/>
<evidence type="ECO:0000313" key="1">
    <source>
        <dbReference type="EMBL" id="SKC78384.1"/>
    </source>
</evidence>
<dbReference type="AlphaFoldDB" id="A0A1T5LR81"/>
<protein>
    <submittedName>
        <fullName evidence="1">Uncharacterized protein</fullName>
    </submittedName>
</protein>
<dbReference type="OrthoDB" id="1059469at2"/>
<keyword evidence="2" id="KW-1185">Reference proteome</keyword>
<dbReference type="STRING" id="688867.SAMN05660236_3734"/>
<dbReference type="EMBL" id="FUZU01000002">
    <property type="protein sequence ID" value="SKC78384.1"/>
    <property type="molecule type" value="Genomic_DNA"/>
</dbReference>
<sequence length="514" mass="59840">MLQKKIACAMSSILTKWWFISHLLLLTSLASSGQVVQSARFEIPFSRNDTKFEIIPADQYGLFLLRRLGGFPDDQLEIAKLDTSFHESWHGYLAINKKFILVGKRTEKQKLYLLLRYMDFSKNDLELISIDQESGNFVRHMVKNFIPFSPSEFQITQNGALIGGYYNRVPVVIFFSFGTQKSRILPGLLNESGELTQIKTYPDGSFDVLISGRGYKGQKTIWIKNYDANADLITNYALESEDNKHLIFARSLKTHENMQVVAGVFGTRNSEYARGLFIATVDPAGLQRMRYYYFADLQNFFKYMKAKREQRIKARIERKRIKGKRARFNYRFMVHELVPYNNQYVLLGEAFYPKYTSVDSRSYNGFFSPGFSQGAYIRNGRIFDGYYYTHAVVIGFDNDGNIRWDNSFEINDVKTFTLEQFVKLEVHEDKIALLYLFDNELRTKIIKGDQVLEGKSSEPIKTTLENEVIKKENTDVSKLDYWYKDYFYAFGVQEVTNPVAGKRRVFFINKLSYE</sequence>
<reference evidence="1 2" key="1">
    <citation type="submission" date="2017-02" db="EMBL/GenBank/DDBJ databases">
        <authorList>
            <person name="Peterson S.W."/>
        </authorList>
    </citation>
    <scope>NUCLEOTIDE SEQUENCE [LARGE SCALE GENOMIC DNA]</scope>
    <source>
        <strain evidence="1 2">DSM 25262</strain>
    </source>
</reference>
<evidence type="ECO:0000313" key="2">
    <source>
        <dbReference type="Proteomes" id="UP000190961"/>
    </source>
</evidence>
<dbReference type="RefSeq" id="WP_143785808.1">
    <property type="nucleotide sequence ID" value="NZ_FUZU01000002.1"/>
</dbReference>
<accession>A0A1T5LR81</accession>
<name>A0A1T5LR81_9BACT</name>
<dbReference type="Proteomes" id="UP000190961">
    <property type="component" value="Unassembled WGS sequence"/>
</dbReference>